<dbReference type="InterPro" id="IPR013517">
    <property type="entry name" value="FG-GAP"/>
</dbReference>
<evidence type="ECO:0008006" key="9">
    <source>
        <dbReference type="Google" id="ProtNLM"/>
    </source>
</evidence>
<dbReference type="InterPro" id="IPR028994">
    <property type="entry name" value="Integrin_alpha_N"/>
</dbReference>
<dbReference type="HOGENOM" id="CLU_016303_1_0_11"/>
<keyword evidence="8" id="KW-1185">Reference proteome</keyword>
<dbReference type="PANTHER" id="PTHR23221:SF7">
    <property type="entry name" value="PHOSPHATIDYLINOSITOL-GLYCAN-SPECIFIC PHOSPHOLIPASE D"/>
    <property type="match status" value="1"/>
</dbReference>
<keyword evidence="4" id="KW-0325">Glycoprotein</keyword>
<gene>
    <name evidence="7" type="ordered locus">MLP_24580</name>
</gene>
<dbReference type="SUPFAM" id="SSF69318">
    <property type="entry name" value="Integrin alpha N-terminal domain"/>
    <property type="match status" value="2"/>
</dbReference>
<keyword evidence="3" id="KW-0378">Hydrolase</keyword>
<dbReference type="PROSITE" id="PS51470">
    <property type="entry name" value="FG_GAP"/>
    <property type="match status" value="1"/>
</dbReference>
<dbReference type="Pfam" id="PF01839">
    <property type="entry name" value="FG-GAP"/>
    <property type="match status" value="3"/>
</dbReference>
<accession>F5XFR5</accession>
<dbReference type="eggNOG" id="COG5555">
    <property type="taxonomic scope" value="Bacteria"/>
</dbReference>
<name>F5XFR5_MICPN</name>
<keyword evidence="1 6" id="KW-0732">Signal</keyword>
<proteinExistence type="predicted"/>
<protein>
    <recommendedName>
        <fullName evidence="9">Esterase</fullName>
    </recommendedName>
</protein>
<dbReference type="InterPro" id="IPR013519">
    <property type="entry name" value="Int_alpha_beta-p"/>
</dbReference>
<keyword evidence="2" id="KW-0677">Repeat</keyword>
<evidence type="ECO:0000256" key="5">
    <source>
        <dbReference type="SAM" id="MobiDB-lite"/>
    </source>
</evidence>
<evidence type="ECO:0000313" key="8">
    <source>
        <dbReference type="Proteomes" id="UP000007947"/>
    </source>
</evidence>
<feature type="chain" id="PRO_5039404134" description="Esterase" evidence="6">
    <location>
        <begin position="31"/>
        <end position="534"/>
    </location>
</feature>
<feature type="signal peptide" evidence="6">
    <location>
        <begin position="1"/>
        <end position="30"/>
    </location>
</feature>
<feature type="region of interest" description="Disordered" evidence="5">
    <location>
        <begin position="494"/>
        <end position="534"/>
    </location>
</feature>
<dbReference type="PANTHER" id="PTHR23221">
    <property type="entry name" value="GLYCOSYLPHOSPHATIDYLINOSITOL PHOSPHOLIPASE D"/>
    <property type="match status" value="1"/>
</dbReference>
<sequence>MHQRQMTTRRTMVSLIALAGVITAIGLAPATATDHQADPRPAARCSSGVPGDVNGDGFAEIAVGEPGNAKDRGSVHVFYGQRSGLVTNATGSARNDHYLTQDTRGVPGKAETGDAFGTSTLLADVNGDGCADLAVGSPGENAGTGWVQVFFGSPTGLKTTGTQSFTLSQIPGSPGSARDQELGDELAAGDLDGDGIDDLMAGIAGLRVDGKDAAGGVAVVYGGPSGLQLTRSAMLTRDTPGIPGESGKYVGFGAAVATGDFDGDGSTELAIGSTNGLSGGTVQTVERTPDGFTGNEPISPHSVGMPGQADRFCAFGFVLASGDVHGDGRDDLAVGDPAFGCHDEPDVDYAMGSVVLLAGSKDGLTTSNSQLWTQDSPGVAGTARLGNVFSEALAMAPLDEGPTADLVIGAPGDTDGGSVTVLLGGPDGLTTEGIGGTRFTQATLGIPGTPESEDAFGEVVTTPHLQSRTQATLVIGVPREDVGSIRSAGAITQLPISADGPNPRGAKTFTANTSGVQGKTGTDERFGGGPRRWG</sequence>
<dbReference type="EMBL" id="AP012204">
    <property type="protein sequence ID" value="BAK35472.1"/>
    <property type="molecule type" value="Genomic_DNA"/>
</dbReference>
<dbReference type="InterPro" id="IPR006311">
    <property type="entry name" value="TAT_signal"/>
</dbReference>
<evidence type="ECO:0000256" key="6">
    <source>
        <dbReference type="SAM" id="SignalP"/>
    </source>
</evidence>
<reference evidence="7 8" key="1">
    <citation type="submission" date="2011-05" db="EMBL/GenBank/DDBJ databases">
        <title>Whole genome sequence of Microlunatus phosphovorus NM-1.</title>
        <authorList>
            <person name="Hosoyama A."/>
            <person name="Sasaki K."/>
            <person name="Harada T."/>
            <person name="Igarashi R."/>
            <person name="Kawakoshi A."/>
            <person name="Sasagawa M."/>
            <person name="Fukada J."/>
            <person name="Nakamura S."/>
            <person name="Katano Y."/>
            <person name="Hanada S."/>
            <person name="Kamagata Y."/>
            <person name="Nakamura N."/>
            <person name="Yamazaki S."/>
            <person name="Fujita N."/>
        </authorList>
    </citation>
    <scope>NUCLEOTIDE SEQUENCE [LARGE SCALE GENOMIC DNA]</scope>
    <source>
        <strain evidence="8">ATCC 700054 / DSM 10555 / JCM 9379 / NBRC 101784 / NCIMB 13414 / VKM Ac-1990 / NM-1</strain>
    </source>
</reference>
<dbReference type="KEGG" id="mph:MLP_24580"/>
<evidence type="ECO:0000313" key="7">
    <source>
        <dbReference type="EMBL" id="BAK35472.1"/>
    </source>
</evidence>
<dbReference type="Proteomes" id="UP000007947">
    <property type="component" value="Chromosome"/>
</dbReference>
<dbReference type="GO" id="GO:0016787">
    <property type="term" value="F:hydrolase activity"/>
    <property type="evidence" value="ECO:0007669"/>
    <property type="project" value="UniProtKB-KW"/>
</dbReference>
<dbReference type="OrthoDB" id="344301at2"/>
<dbReference type="SMART" id="SM00191">
    <property type="entry name" value="Int_alpha"/>
    <property type="match status" value="7"/>
</dbReference>
<dbReference type="Gene3D" id="2.130.10.130">
    <property type="entry name" value="Integrin alpha, N-terminal"/>
    <property type="match status" value="3"/>
</dbReference>
<evidence type="ECO:0000256" key="3">
    <source>
        <dbReference type="ARBA" id="ARBA00022801"/>
    </source>
</evidence>
<feature type="compositionally biased region" description="Polar residues" evidence="5">
    <location>
        <begin position="509"/>
        <end position="520"/>
    </location>
</feature>
<dbReference type="STRING" id="1032480.MLP_24580"/>
<evidence type="ECO:0000256" key="4">
    <source>
        <dbReference type="ARBA" id="ARBA00023180"/>
    </source>
</evidence>
<organism evidence="7 8">
    <name type="scientific">Microlunatus phosphovorus (strain ATCC 700054 / DSM 10555 / JCM 9379 / NBRC 101784 / NCIMB 13414 / VKM Ac-1990 / NM-1)</name>
    <dbReference type="NCBI Taxonomy" id="1032480"/>
    <lineage>
        <taxon>Bacteria</taxon>
        <taxon>Bacillati</taxon>
        <taxon>Actinomycetota</taxon>
        <taxon>Actinomycetes</taxon>
        <taxon>Propionibacteriales</taxon>
        <taxon>Propionibacteriaceae</taxon>
        <taxon>Microlunatus</taxon>
    </lineage>
</organism>
<evidence type="ECO:0000256" key="2">
    <source>
        <dbReference type="ARBA" id="ARBA00022737"/>
    </source>
</evidence>
<dbReference type="AlphaFoldDB" id="F5XFR5"/>
<evidence type="ECO:0000256" key="1">
    <source>
        <dbReference type="ARBA" id="ARBA00022729"/>
    </source>
</evidence>
<dbReference type="PROSITE" id="PS51318">
    <property type="entry name" value="TAT"/>
    <property type="match status" value="1"/>
</dbReference>